<feature type="domain" description="ABC3 transporter permease C-terminal" evidence="7">
    <location>
        <begin position="294"/>
        <end position="406"/>
    </location>
</feature>
<feature type="domain" description="MacB-like periplasmic core" evidence="8">
    <location>
        <begin position="489"/>
        <end position="604"/>
    </location>
</feature>
<evidence type="ECO:0000256" key="3">
    <source>
        <dbReference type="ARBA" id="ARBA00022692"/>
    </source>
</evidence>
<dbReference type="GO" id="GO:0005886">
    <property type="term" value="C:plasma membrane"/>
    <property type="evidence" value="ECO:0007669"/>
    <property type="project" value="UniProtKB-SubCell"/>
</dbReference>
<accession>A0A3N4MI19</accession>
<feature type="transmembrane region" description="Helical" evidence="6">
    <location>
        <begin position="383"/>
        <end position="407"/>
    </location>
</feature>
<evidence type="ECO:0000256" key="4">
    <source>
        <dbReference type="ARBA" id="ARBA00022989"/>
    </source>
</evidence>
<feature type="transmembrane region" description="Helical" evidence="6">
    <location>
        <begin position="337"/>
        <end position="363"/>
    </location>
</feature>
<dbReference type="Proteomes" id="UP000279089">
    <property type="component" value="Unassembled WGS sequence"/>
</dbReference>
<feature type="transmembrane region" description="Helical" evidence="6">
    <location>
        <begin position="669"/>
        <end position="692"/>
    </location>
</feature>
<feature type="domain" description="MacB-like periplasmic core" evidence="8">
    <location>
        <begin position="20"/>
        <end position="243"/>
    </location>
</feature>
<dbReference type="InterPro" id="IPR050250">
    <property type="entry name" value="Macrolide_Exporter_MacB"/>
</dbReference>
<dbReference type="InterPro" id="IPR025857">
    <property type="entry name" value="MacB_PCD"/>
</dbReference>
<keyword evidence="10" id="KW-1185">Reference proteome</keyword>
<keyword evidence="3 6" id="KW-0812">Transmembrane</keyword>
<dbReference type="InterPro" id="IPR003838">
    <property type="entry name" value="ABC3_permease_C"/>
</dbReference>
<feature type="transmembrane region" description="Helical" evidence="6">
    <location>
        <begin position="287"/>
        <end position="309"/>
    </location>
</feature>
<comment type="caution">
    <text evidence="9">The sequence shown here is derived from an EMBL/GenBank/DDBJ whole genome shotgun (WGS) entry which is preliminary data.</text>
</comment>
<feature type="transmembrane region" description="Helical" evidence="6">
    <location>
        <begin position="21"/>
        <end position="41"/>
    </location>
</feature>
<gene>
    <name evidence="9" type="ORF">EG028_08850</name>
</gene>
<dbReference type="PANTHER" id="PTHR30572:SF18">
    <property type="entry name" value="ABC-TYPE MACROLIDE FAMILY EXPORT SYSTEM PERMEASE COMPONENT 2"/>
    <property type="match status" value="1"/>
</dbReference>
<organism evidence="9 10">
    <name type="scientific">Chitinophaga barathri</name>
    <dbReference type="NCBI Taxonomy" id="1647451"/>
    <lineage>
        <taxon>Bacteria</taxon>
        <taxon>Pseudomonadati</taxon>
        <taxon>Bacteroidota</taxon>
        <taxon>Chitinophagia</taxon>
        <taxon>Chitinophagales</taxon>
        <taxon>Chitinophagaceae</taxon>
        <taxon>Chitinophaga</taxon>
    </lineage>
</organism>
<name>A0A3N4MI19_9BACT</name>
<sequence>MLMNYLKIALRTLQRNKAYTLVNILGLTLGLACAILIFSLVKYHLSFDDFHPGKDRIYRVLSAVQGASTTWQPGIPPPMTEAMLSDYTFVEKAGRVATFKDQLVSVPQPGAVKKFQEEAGFSFADPAFFSMMHYPLAKGDLATEPNTAVITERVAEKYFGNTVAIGRTLRVINRFNNNKLDFRITGILQNLPANTDRRQEVYLSYQNLHDFHSGFAKDNWYQTSAIHQSYLLLKPGLTAAMVNSSFPAFSNKYYNQQQDTRFQFSLQPLSDIHFNTEIDGKVARQHLWALSLTGLFLVITACVNFINLATAQALSRSKEIGIRKVLGSLRLQLFRQFITETAIIATSAMILAFVLAVAMLPYVNHLFGATLSIRLFSDVQLMIFLPVLLIAVILFAGSYPGLILAGFQPVAALKGKLSHRHAGGLNVRKGLVVTQFAISQLLIIGTLVIANQMRYAKHADLGFQKDAMVMLPVPVRDHSATGTLKALLTATPGVEGVTFCGEEPAGHETYITDIRYAGRQKPEDFTIYLKGADNRYVPVFGLQMAAGRNLSPVDTSREYLINETTVKKLGLSSPEQAINQEVRIDGRKGLIVGVVKDFHNRSFHEPIVPICLTSGLGWYGRCAVKVDADRLSAVMPAIESAWAKTFPDHLYKYDFLDEKIARFYQLDDMLLRLIQFFAIVAIVIGCMGLYGLVSFMAAQKTKEVGVRKVMGASVQSILWLFGKEFGKLLLIAFAIAAPIAWYVMSGWLQNFAYRIEIGVGIYALAVLVTIIVAVLSVGYRSVQAALMNPMRSLRSE</sequence>
<evidence type="ECO:0000256" key="1">
    <source>
        <dbReference type="ARBA" id="ARBA00004651"/>
    </source>
</evidence>
<dbReference type="Pfam" id="PF02687">
    <property type="entry name" value="FtsX"/>
    <property type="match status" value="2"/>
</dbReference>
<feature type="transmembrane region" description="Helical" evidence="6">
    <location>
        <begin position="728"/>
        <end position="748"/>
    </location>
</feature>
<dbReference type="GO" id="GO:0022857">
    <property type="term" value="F:transmembrane transporter activity"/>
    <property type="evidence" value="ECO:0007669"/>
    <property type="project" value="TreeGrafter"/>
</dbReference>
<evidence type="ECO:0000259" key="8">
    <source>
        <dbReference type="Pfam" id="PF12704"/>
    </source>
</evidence>
<evidence type="ECO:0000256" key="2">
    <source>
        <dbReference type="ARBA" id="ARBA00022475"/>
    </source>
</evidence>
<dbReference type="PROSITE" id="PS51257">
    <property type="entry name" value="PROKAR_LIPOPROTEIN"/>
    <property type="match status" value="1"/>
</dbReference>
<evidence type="ECO:0000256" key="6">
    <source>
        <dbReference type="SAM" id="Phobius"/>
    </source>
</evidence>
<keyword evidence="2" id="KW-1003">Cell membrane</keyword>
<dbReference type="Pfam" id="PF12704">
    <property type="entry name" value="MacB_PCD"/>
    <property type="match status" value="2"/>
</dbReference>
<evidence type="ECO:0000259" key="7">
    <source>
        <dbReference type="Pfam" id="PF02687"/>
    </source>
</evidence>
<dbReference type="AlphaFoldDB" id="A0A3N4MI19"/>
<keyword evidence="5 6" id="KW-0472">Membrane</keyword>
<evidence type="ECO:0000313" key="9">
    <source>
        <dbReference type="EMBL" id="RPD41417.1"/>
    </source>
</evidence>
<dbReference type="EMBL" id="RMBX01000004">
    <property type="protein sequence ID" value="RPD41417.1"/>
    <property type="molecule type" value="Genomic_DNA"/>
</dbReference>
<feature type="domain" description="ABC3 transporter permease C-terminal" evidence="7">
    <location>
        <begin position="676"/>
        <end position="784"/>
    </location>
</feature>
<evidence type="ECO:0000313" key="10">
    <source>
        <dbReference type="Proteomes" id="UP000279089"/>
    </source>
</evidence>
<evidence type="ECO:0000256" key="5">
    <source>
        <dbReference type="ARBA" id="ARBA00023136"/>
    </source>
</evidence>
<feature type="transmembrane region" description="Helical" evidence="6">
    <location>
        <begin position="760"/>
        <end position="782"/>
    </location>
</feature>
<keyword evidence="4 6" id="KW-1133">Transmembrane helix</keyword>
<comment type="subcellular location">
    <subcellularLocation>
        <location evidence="1">Cell membrane</location>
        <topology evidence="1">Multi-pass membrane protein</topology>
    </subcellularLocation>
</comment>
<reference evidence="10" key="1">
    <citation type="submission" date="2018-11" db="EMBL/GenBank/DDBJ databases">
        <title>Chitinophaga lutea sp.nov., isolate from arsenic contaminated soil.</title>
        <authorList>
            <person name="Zong Y."/>
        </authorList>
    </citation>
    <scope>NUCLEOTIDE SEQUENCE [LARGE SCALE GENOMIC DNA]</scope>
    <source>
        <strain evidence="10">YLT18</strain>
    </source>
</reference>
<protein>
    <submittedName>
        <fullName evidence="9">FtsX-like permease family protein</fullName>
    </submittedName>
</protein>
<dbReference type="OrthoDB" id="1451596at2"/>
<proteinExistence type="predicted"/>
<dbReference type="PANTHER" id="PTHR30572">
    <property type="entry name" value="MEMBRANE COMPONENT OF TRANSPORTER-RELATED"/>
    <property type="match status" value="1"/>
</dbReference>